<keyword evidence="1" id="KW-0472">Membrane</keyword>
<sequence length="310" mass="33423">MVNGLWKLFNYLVIILILGVAAYVIIFKHPGIGNVEEDVLKQNVRQNAQYPKFVAWLFDKKTPADQMPMYPDTPQSGVNYNPNLQGNFQNTPMDNQPNQQNVEPFPDPVAPGNAGLFAAAPAQAPMMSNLMEKVLQEGHWIGLEVGPLTPALAAANGIPLNIRGVLVDEVTLLAASSGIIAGDVISAINEIETPDLYAFKAATRPIAMSKQATVTVYRVGSYKKIAVRGFEELGLAQMEAAPMINATDPSPHGYYGPCERCHAISKTVKNTGQLAKDGGDVLAVKAPPIKWGAKPIHGNRGTCTNCHKLI</sequence>
<reference evidence="2" key="1">
    <citation type="submission" date="2015-12" db="EMBL/GenBank/DDBJ databases">
        <authorList>
            <person name="Shamseldin A."/>
            <person name="Moawad H."/>
            <person name="Abd El-Rahim W.M."/>
            <person name="Sadowsky M.J."/>
        </authorList>
    </citation>
    <scope>NUCLEOTIDE SEQUENCE</scope>
</reference>
<keyword evidence="1" id="KW-1133">Transmembrane helix</keyword>
<dbReference type="Gene3D" id="2.30.42.60">
    <property type="match status" value="1"/>
</dbReference>
<dbReference type="AlphaFoldDB" id="A0A142BTU9"/>
<proteinExistence type="predicted"/>
<feature type="transmembrane region" description="Helical" evidence="1">
    <location>
        <begin position="6"/>
        <end position="26"/>
    </location>
</feature>
<dbReference type="InterPro" id="IPR036034">
    <property type="entry name" value="PDZ_sf"/>
</dbReference>
<dbReference type="EMBL" id="KU221504">
    <property type="protein sequence ID" value="AMP41537.1"/>
    <property type="molecule type" value="Genomic_DNA"/>
</dbReference>
<evidence type="ECO:0000313" key="2">
    <source>
        <dbReference type="EMBL" id="AMP41537.1"/>
    </source>
</evidence>
<dbReference type="SUPFAM" id="SSF50156">
    <property type="entry name" value="PDZ domain-like"/>
    <property type="match status" value="1"/>
</dbReference>
<evidence type="ECO:0000256" key="1">
    <source>
        <dbReference type="SAM" id="Phobius"/>
    </source>
</evidence>
<accession>A0A142BTU9</accession>
<keyword evidence="1" id="KW-0812">Transmembrane</keyword>
<protein>
    <submittedName>
        <fullName evidence="2">Magnetosome protein MamP</fullName>
    </submittedName>
</protein>
<name>A0A142BTU9_9BACT</name>
<organism evidence="2">
    <name type="scientific">uncultured Nitrospirota bacterium</name>
    <dbReference type="NCBI Taxonomy" id="170969"/>
    <lineage>
        <taxon>Bacteria</taxon>
        <taxon>Pseudomonadati</taxon>
        <taxon>Nitrospirota</taxon>
        <taxon>environmental samples</taxon>
    </lineage>
</organism>